<protein>
    <submittedName>
        <fullName evidence="3">F-box domain containing protein</fullName>
    </submittedName>
    <submittedName>
        <fullName evidence="2">Tymo-45kd-70kd multi-domain protein</fullName>
    </submittedName>
</protein>
<organism evidence="2 4">
    <name type="scientific">Pyrenophora tritici-repentis</name>
    <dbReference type="NCBI Taxonomy" id="45151"/>
    <lineage>
        <taxon>Eukaryota</taxon>
        <taxon>Fungi</taxon>
        <taxon>Dikarya</taxon>
        <taxon>Ascomycota</taxon>
        <taxon>Pezizomycotina</taxon>
        <taxon>Dothideomycetes</taxon>
        <taxon>Pleosporomycetidae</taxon>
        <taxon>Pleosporales</taxon>
        <taxon>Pleosporineae</taxon>
        <taxon>Pleosporaceae</taxon>
        <taxon>Pyrenophora</taxon>
    </lineage>
</organism>
<feature type="domain" description="F-box" evidence="1">
    <location>
        <begin position="2"/>
        <end position="48"/>
    </location>
</feature>
<dbReference type="OMA" id="MAYDLDV"/>
<reference evidence="5" key="4">
    <citation type="journal article" date="2022" name="Microb. Genom.">
        <title>A global pangenome for the wheat fungal pathogen Pyrenophora tritici-repentis and prediction of effector protein structural homology.</title>
        <authorList>
            <person name="Moolhuijzen P.M."/>
            <person name="See P.T."/>
            <person name="Shi G."/>
            <person name="Powell H.R."/>
            <person name="Cockram J."/>
            <person name="Jorgensen L.N."/>
            <person name="Benslimane H."/>
            <person name="Strelkov S.E."/>
            <person name="Turner J."/>
            <person name="Liu Z."/>
            <person name="Moffat C.S."/>
        </authorList>
    </citation>
    <scope>NUCLEOTIDE SEQUENCE [LARGE SCALE GENOMIC DNA]</scope>
</reference>
<dbReference type="InterPro" id="IPR032675">
    <property type="entry name" value="LRR_dom_sf"/>
</dbReference>
<dbReference type="InterPro" id="IPR001810">
    <property type="entry name" value="F-box_dom"/>
</dbReference>
<reference evidence="3" key="3">
    <citation type="journal article" date="2022" name="bioRxiv">
        <title>A global pangenome for the wheat fungal pathogen Pyrenophora tritici-repentis and prediction of effector protein structural homology.</title>
        <authorList>
            <person name="Moolhuijzen P."/>
            <person name="See P.T."/>
            <person name="Shi G."/>
            <person name="Powell H.R."/>
            <person name="Cockram J."/>
            <person name="Jorgensen L.N."/>
            <person name="Benslimane H."/>
            <person name="Strelkov S.E."/>
            <person name="Turner J."/>
            <person name="Liu Z."/>
            <person name="Moffat C.S."/>
        </authorList>
    </citation>
    <scope>NUCLEOTIDE SEQUENCE</scope>
    <source>
        <strain evidence="3">86-124</strain>
    </source>
</reference>
<dbReference type="EMBL" id="NRDI02000022">
    <property type="protein sequence ID" value="KAI1509091.1"/>
    <property type="molecule type" value="Genomic_DNA"/>
</dbReference>
<proteinExistence type="predicted"/>
<dbReference type="EMBL" id="NQIK02000010">
    <property type="protein sequence ID" value="KAF7565022.1"/>
    <property type="molecule type" value="Genomic_DNA"/>
</dbReference>
<gene>
    <name evidence="3" type="ORF">Ptr86124_012047</name>
    <name evidence="2" type="ORF">PtrM4_044560</name>
</gene>
<dbReference type="Proteomes" id="UP000245464">
    <property type="component" value="Chromosome 10"/>
</dbReference>
<name>A0A2W1H6W2_9PLEO</name>
<dbReference type="InterPro" id="IPR036047">
    <property type="entry name" value="F-box-like_dom_sf"/>
</dbReference>
<sequence length="333" mass="37647">MSPHFLSLPTELLHNILTPLPLHSLLSFSQTCHQARTLANANLHTLSLCIAPPSSPSYPSLSHLDKTYPPSQSQPGYEICLHIPQQETYDHATLFNFQSALVTSLLRRHGTMLQTLELSVWGWSVGMALALRSLRALRTFRVRVERVTGVGRNVPRKWIAVQRAEEKKAWEVLVSGPEEELEEVVVVSKRRRRRKRGFWSERLTTLELENCDVTAEQLGVVLSKSRGCREVRLDGCRILDKELWTVMGEWEGRSGLERLDVVDCGGRIGEEARTAIGLMDGLKDINLYDCQEQDPGSMQQCNDELWHIPDFVAPAPARGVGQNMIIEVDPEYM</sequence>
<evidence type="ECO:0000313" key="4">
    <source>
        <dbReference type="Proteomes" id="UP000245464"/>
    </source>
</evidence>
<evidence type="ECO:0000259" key="1">
    <source>
        <dbReference type="PROSITE" id="PS50181"/>
    </source>
</evidence>
<dbReference type="Proteomes" id="UP000249757">
    <property type="component" value="Unassembled WGS sequence"/>
</dbReference>
<dbReference type="OrthoDB" id="5425556at2759"/>
<reference evidence="2" key="1">
    <citation type="journal article" date="2018" name="BMC Genomics">
        <title>Comparative genomics of the wheat fungal pathogen Pyrenophora tritici-repentis reveals chromosomal variations and genome plasticity.</title>
        <authorList>
            <person name="Moolhuijzen P."/>
            <person name="See P.T."/>
            <person name="Hane J.K."/>
            <person name="Shi G."/>
            <person name="Liu Z."/>
            <person name="Oliver R.P."/>
            <person name="Moffat C.S."/>
        </authorList>
    </citation>
    <scope>NUCLEOTIDE SEQUENCE [LARGE SCALE GENOMIC DNA]</scope>
    <source>
        <strain evidence="2">M4</strain>
    </source>
</reference>
<dbReference type="Gene3D" id="1.20.1280.50">
    <property type="match status" value="1"/>
</dbReference>
<keyword evidence="5" id="KW-1185">Reference proteome</keyword>
<reference evidence="3" key="2">
    <citation type="submission" date="2021-05" db="EMBL/GenBank/DDBJ databases">
        <authorList>
            <person name="Moolhuijzen P.M."/>
            <person name="Moffat C.S."/>
        </authorList>
    </citation>
    <scope>NUCLEOTIDE SEQUENCE</scope>
    <source>
        <strain evidence="3">86-124</strain>
    </source>
</reference>
<evidence type="ECO:0000313" key="3">
    <source>
        <dbReference type="EMBL" id="KAI1509091.1"/>
    </source>
</evidence>
<accession>A0A2W1H6W2</accession>
<dbReference type="SUPFAM" id="SSF81383">
    <property type="entry name" value="F-box domain"/>
    <property type="match status" value="1"/>
</dbReference>
<dbReference type="CDD" id="cd09917">
    <property type="entry name" value="F-box_SF"/>
    <property type="match status" value="1"/>
</dbReference>
<dbReference type="Gene3D" id="3.80.10.10">
    <property type="entry name" value="Ribonuclease Inhibitor"/>
    <property type="match status" value="1"/>
</dbReference>
<dbReference type="AlphaFoldDB" id="A0A2W1H6W2"/>
<dbReference type="SUPFAM" id="SSF52047">
    <property type="entry name" value="RNI-like"/>
    <property type="match status" value="1"/>
</dbReference>
<evidence type="ECO:0000313" key="2">
    <source>
        <dbReference type="EMBL" id="KAF7565022.1"/>
    </source>
</evidence>
<comment type="caution">
    <text evidence="2">The sequence shown here is derived from an EMBL/GenBank/DDBJ whole genome shotgun (WGS) entry which is preliminary data.</text>
</comment>
<evidence type="ECO:0000313" key="5">
    <source>
        <dbReference type="Proteomes" id="UP000249757"/>
    </source>
</evidence>
<dbReference type="Pfam" id="PF00646">
    <property type="entry name" value="F-box"/>
    <property type="match status" value="1"/>
</dbReference>
<dbReference type="PROSITE" id="PS50181">
    <property type="entry name" value="FBOX"/>
    <property type="match status" value="1"/>
</dbReference>